<name>A0A177L0G9_9BACI</name>
<sequence>MLNLQLVQLVLVNAWATRNPNFRGRCGCSSIGACSDLNRGKSYAAVDYNHGVGPGKYNIKVWIKHHGKEYYGKHATHEQRWSSFINAPCSHNLFSTSILTGPSSPGREDYFDNDNNDTHGPQTGTLGLEVYDKKTGQSVWRSLYYFDSGFGDFGREWLRCGYDFGFQFKDA</sequence>
<dbReference type="Proteomes" id="UP000077271">
    <property type="component" value="Unassembled WGS sequence"/>
</dbReference>
<dbReference type="EMBL" id="LQWZ01000006">
    <property type="protein sequence ID" value="OAH59160.1"/>
    <property type="molecule type" value="Genomic_DNA"/>
</dbReference>
<gene>
    <name evidence="1" type="ORF">AWH48_16360</name>
</gene>
<evidence type="ECO:0000313" key="2">
    <source>
        <dbReference type="Proteomes" id="UP000077271"/>
    </source>
</evidence>
<evidence type="ECO:0000313" key="1">
    <source>
        <dbReference type="EMBL" id="OAH59160.1"/>
    </source>
</evidence>
<reference evidence="1 2" key="1">
    <citation type="submission" date="2016-01" db="EMBL/GenBank/DDBJ databases">
        <title>Investigation of taxonomic status of Bacillus aminovorans.</title>
        <authorList>
            <person name="Verma A."/>
            <person name="Pal Y."/>
            <person name="Krishnamurthi S."/>
        </authorList>
    </citation>
    <scope>NUCLEOTIDE SEQUENCE [LARGE SCALE GENOMIC DNA]</scope>
    <source>
        <strain evidence="1 2">DSM 4337</strain>
    </source>
</reference>
<proteinExistence type="predicted"/>
<accession>A0A177L0G9</accession>
<protein>
    <submittedName>
        <fullName evidence="1">Uncharacterized protein</fullName>
    </submittedName>
</protein>
<dbReference type="AlphaFoldDB" id="A0A177L0G9"/>
<organism evidence="1 2">
    <name type="scientific">Domibacillus aminovorans</name>
    <dbReference type="NCBI Taxonomy" id="29332"/>
    <lineage>
        <taxon>Bacteria</taxon>
        <taxon>Bacillati</taxon>
        <taxon>Bacillota</taxon>
        <taxon>Bacilli</taxon>
        <taxon>Bacillales</taxon>
        <taxon>Bacillaceae</taxon>
        <taxon>Domibacillus</taxon>
    </lineage>
</organism>
<comment type="caution">
    <text evidence="1">The sequence shown here is derived from an EMBL/GenBank/DDBJ whole genome shotgun (WGS) entry which is preliminary data.</text>
</comment>